<dbReference type="GO" id="GO:0140359">
    <property type="term" value="F:ABC-type transporter activity"/>
    <property type="evidence" value="ECO:0007669"/>
    <property type="project" value="InterPro"/>
</dbReference>
<feature type="transmembrane region" description="Helical" evidence="5">
    <location>
        <begin position="23"/>
        <end position="48"/>
    </location>
</feature>
<evidence type="ECO:0000256" key="2">
    <source>
        <dbReference type="ARBA" id="ARBA00022692"/>
    </source>
</evidence>
<dbReference type="STRING" id="426128.SAMN05660297_03342"/>
<feature type="transmembrane region" description="Helical" evidence="5">
    <location>
        <begin position="234"/>
        <end position="260"/>
    </location>
</feature>
<dbReference type="InterPro" id="IPR013525">
    <property type="entry name" value="ABC2_TM"/>
</dbReference>
<evidence type="ECO:0000256" key="5">
    <source>
        <dbReference type="SAM" id="Phobius"/>
    </source>
</evidence>
<gene>
    <name evidence="7" type="ORF">SAMN05660297_03342</name>
</gene>
<evidence type="ECO:0000259" key="6">
    <source>
        <dbReference type="Pfam" id="PF12698"/>
    </source>
</evidence>
<proteinExistence type="predicted"/>
<sequence>MSFQKINLIWHKEMKSLFRDKKALITIFLPILIYPIIMIFFMGFSMMVQSNLEGNMSAVAIEDTVNEGFVKILQEDERIEILPLSSIDFIEDINEGNIDAAITMTLDNNVESYEVHYNSTIDGSDRAFYRVRSSFRLYEEQAKEDRLMHVDIDERINDIVAIEMVEISDAGDTSDDRMIAMVLGMLVPFILLIYSIIGSYTISSDLSAGEKERETLETIFSVPIKRFEIITGKLLAGVTVGMISGFVNIASLFPLLYVILNAISDLNISLSFQLLVFLFIMLLPVMIMTSAFLIGLGLFAKTYQEAQSYGSVLLIAFMFPCYLGLIPDIELTSLTLFIPITNSLLVMKEAFLGDYHLFNIGIILLVNMSISAIAIIIMNKLFQSDWVIFRSEKG</sequence>
<keyword evidence="8" id="KW-1185">Reference proteome</keyword>
<dbReference type="EMBL" id="FOHU01000025">
    <property type="protein sequence ID" value="SET74006.1"/>
    <property type="molecule type" value="Genomic_DNA"/>
</dbReference>
<evidence type="ECO:0000256" key="4">
    <source>
        <dbReference type="ARBA" id="ARBA00023136"/>
    </source>
</evidence>
<keyword evidence="3 5" id="KW-1133">Transmembrane helix</keyword>
<protein>
    <submittedName>
        <fullName evidence="7">ABC-type Na+ efflux pump, permease component</fullName>
    </submittedName>
</protein>
<accession>A0A1I0GS48</accession>
<feature type="transmembrane region" description="Helical" evidence="5">
    <location>
        <begin position="312"/>
        <end position="338"/>
    </location>
</feature>
<evidence type="ECO:0000313" key="7">
    <source>
        <dbReference type="EMBL" id="SET74006.1"/>
    </source>
</evidence>
<feature type="transmembrane region" description="Helical" evidence="5">
    <location>
        <begin position="178"/>
        <end position="197"/>
    </location>
</feature>
<dbReference type="AlphaFoldDB" id="A0A1I0GS48"/>
<keyword evidence="4 5" id="KW-0472">Membrane</keyword>
<dbReference type="PANTHER" id="PTHR43471:SF3">
    <property type="entry name" value="ABC TRANSPORTER PERMEASE PROTEIN NATB"/>
    <property type="match status" value="1"/>
</dbReference>
<dbReference type="GO" id="GO:0016020">
    <property type="term" value="C:membrane"/>
    <property type="evidence" value="ECO:0007669"/>
    <property type="project" value="UniProtKB-SubCell"/>
</dbReference>
<evidence type="ECO:0000256" key="3">
    <source>
        <dbReference type="ARBA" id="ARBA00022989"/>
    </source>
</evidence>
<feature type="transmembrane region" description="Helical" evidence="5">
    <location>
        <begin position="272"/>
        <end position="300"/>
    </location>
</feature>
<dbReference type="OrthoDB" id="5486437at2"/>
<organism evidence="7 8">
    <name type="scientific">Natronincola peptidivorans</name>
    <dbReference type="NCBI Taxonomy" id="426128"/>
    <lineage>
        <taxon>Bacteria</taxon>
        <taxon>Bacillati</taxon>
        <taxon>Bacillota</taxon>
        <taxon>Clostridia</taxon>
        <taxon>Peptostreptococcales</taxon>
        <taxon>Natronincolaceae</taxon>
        <taxon>Natronincola</taxon>
    </lineage>
</organism>
<feature type="domain" description="ABC-2 type transporter transmembrane" evidence="6">
    <location>
        <begin position="24"/>
        <end position="377"/>
    </location>
</feature>
<evidence type="ECO:0000256" key="1">
    <source>
        <dbReference type="ARBA" id="ARBA00004141"/>
    </source>
</evidence>
<dbReference type="Proteomes" id="UP000199568">
    <property type="component" value="Unassembled WGS sequence"/>
</dbReference>
<keyword evidence="2 5" id="KW-0812">Transmembrane</keyword>
<dbReference type="RefSeq" id="WP_090446605.1">
    <property type="nucleotide sequence ID" value="NZ_FOHU01000025.1"/>
</dbReference>
<comment type="subcellular location">
    <subcellularLocation>
        <location evidence="1">Membrane</location>
        <topology evidence="1">Multi-pass membrane protein</topology>
    </subcellularLocation>
</comment>
<dbReference type="PANTHER" id="PTHR43471">
    <property type="entry name" value="ABC TRANSPORTER PERMEASE"/>
    <property type="match status" value="1"/>
</dbReference>
<reference evidence="7 8" key="1">
    <citation type="submission" date="2016-10" db="EMBL/GenBank/DDBJ databases">
        <authorList>
            <person name="de Groot N.N."/>
        </authorList>
    </citation>
    <scope>NUCLEOTIDE SEQUENCE [LARGE SCALE GENOMIC DNA]</scope>
    <source>
        <strain evidence="7 8">DSM 18979</strain>
    </source>
</reference>
<dbReference type="Pfam" id="PF12698">
    <property type="entry name" value="ABC2_membrane_3"/>
    <property type="match status" value="1"/>
</dbReference>
<name>A0A1I0GS48_9FIRM</name>
<feature type="transmembrane region" description="Helical" evidence="5">
    <location>
        <begin position="358"/>
        <end position="382"/>
    </location>
</feature>
<evidence type="ECO:0000313" key="8">
    <source>
        <dbReference type="Proteomes" id="UP000199568"/>
    </source>
</evidence>